<dbReference type="RefSeq" id="WP_102065989.1">
    <property type="nucleotide sequence ID" value="NZ_PKQE01000002.1"/>
</dbReference>
<evidence type="ECO:0000313" key="2">
    <source>
        <dbReference type="Proteomes" id="UP000234456"/>
    </source>
</evidence>
<reference evidence="1 2" key="1">
    <citation type="submission" date="2017-12" db="EMBL/GenBank/DDBJ databases">
        <title>Draft genome sequence of Ralstonia pickettii 52.</title>
        <authorList>
            <person name="Zheng B."/>
        </authorList>
    </citation>
    <scope>NUCLEOTIDE SEQUENCE [LARGE SCALE GENOMIC DNA]</scope>
    <source>
        <strain evidence="1 2">52</strain>
    </source>
</reference>
<organism evidence="1 2">
    <name type="scientific">Ralstonia pickettii</name>
    <name type="common">Burkholderia pickettii</name>
    <dbReference type="NCBI Taxonomy" id="329"/>
    <lineage>
        <taxon>Bacteria</taxon>
        <taxon>Pseudomonadati</taxon>
        <taxon>Pseudomonadota</taxon>
        <taxon>Betaproteobacteria</taxon>
        <taxon>Burkholderiales</taxon>
        <taxon>Burkholderiaceae</taxon>
        <taxon>Ralstonia</taxon>
    </lineage>
</organism>
<comment type="caution">
    <text evidence="1">The sequence shown here is derived from an EMBL/GenBank/DDBJ whole genome shotgun (WGS) entry which is preliminary data.</text>
</comment>
<name>A0A2N4TTB2_RALPI</name>
<sequence length="152" mass="15898">MDTIALSALQAAGAPLQATPTAGLGAAPAATQTQQAAAQEFHSHMIGTANGPVQSSSMVNGTTHTTSAQRPAWVEDLFRQGKSVSSRFENLNKTITRANETMAQSDDLREIYAASNSASYAIAMALSEEQMNIGLATGATNTLKSMLHNSDQ</sequence>
<dbReference type="EMBL" id="PKQE01000002">
    <property type="protein sequence ID" value="PLC42964.1"/>
    <property type="molecule type" value="Genomic_DNA"/>
</dbReference>
<protein>
    <submittedName>
        <fullName evidence="1">Uncharacterized protein</fullName>
    </submittedName>
</protein>
<gene>
    <name evidence="1" type="ORF">C0Q88_13695</name>
</gene>
<dbReference type="AlphaFoldDB" id="A0A2N4TTB2"/>
<dbReference type="Proteomes" id="UP000234456">
    <property type="component" value="Unassembled WGS sequence"/>
</dbReference>
<proteinExistence type="predicted"/>
<dbReference type="OrthoDB" id="9929907at2"/>
<accession>A0A2N4TTB2</accession>
<evidence type="ECO:0000313" key="1">
    <source>
        <dbReference type="EMBL" id="PLC42964.1"/>
    </source>
</evidence>